<keyword evidence="1" id="KW-1133">Transmembrane helix</keyword>
<keyword evidence="1" id="KW-0812">Transmembrane</keyword>
<organism evidence="2 3">
    <name type="scientific">Olleya sediminilitoris</name>
    <dbReference type="NCBI Taxonomy" id="2795739"/>
    <lineage>
        <taxon>Bacteria</taxon>
        <taxon>Pseudomonadati</taxon>
        <taxon>Bacteroidota</taxon>
        <taxon>Flavobacteriia</taxon>
        <taxon>Flavobacteriales</taxon>
        <taxon>Flavobacteriaceae</taxon>
    </lineage>
</organism>
<keyword evidence="1" id="KW-0472">Membrane</keyword>
<evidence type="ECO:0008006" key="4">
    <source>
        <dbReference type="Google" id="ProtNLM"/>
    </source>
</evidence>
<protein>
    <recommendedName>
        <fullName evidence="4">Outer membrane protein</fullName>
    </recommendedName>
</protein>
<evidence type="ECO:0000313" key="3">
    <source>
        <dbReference type="Proteomes" id="UP000605013"/>
    </source>
</evidence>
<comment type="caution">
    <text evidence="2">The sequence shown here is derived from an EMBL/GenBank/DDBJ whole genome shotgun (WGS) entry which is preliminary data.</text>
</comment>
<dbReference type="Proteomes" id="UP000605013">
    <property type="component" value="Unassembled WGS sequence"/>
</dbReference>
<keyword evidence="3" id="KW-1185">Reference proteome</keyword>
<reference evidence="2 3" key="1">
    <citation type="submission" date="2020-12" db="EMBL/GenBank/DDBJ databases">
        <title>Olleya sediminilitoris sp. nov., isolated from a tidal flat.</title>
        <authorList>
            <person name="Park S."/>
            <person name="Yoon J.-H."/>
        </authorList>
    </citation>
    <scope>NUCLEOTIDE SEQUENCE [LARGE SCALE GENOMIC DNA]</scope>
    <source>
        <strain evidence="2 3">YSTF-M6</strain>
    </source>
</reference>
<evidence type="ECO:0000256" key="1">
    <source>
        <dbReference type="SAM" id="Phobius"/>
    </source>
</evidence>
<accession>A0ABS1WK18</accession>
<evidence type="ECO:0000313" key="2">
    <source>
        <dbReference type="EMBL" id="MBL7559467.1"/>
    </source>
</evidence>
<gene>
    <name evidence="2" type="ORF">JAO71_06565</name>
</gene>
<dbReference type="RefSeq" id="WP_202999718.1">
    <property type="nucleotide sequence ID" value="NZ_JAEMEF010000004.1"/>
</dbReference>
<feature type="transmembrane region" description="Helical" evidence="1">
    <location>
        <begin position="9"/>
        <end position="30"/>
    </location>
</feature>
<proteinExistence type="predicted"/>
<name>A0ABS1WK18_9FLAO</name>
<dbReference type="EMBL" id="JAEMEF010000004">
    <property type="protein sequence ID" value="MBL7559467.1"/>
    <property type="molecule type" value="Genomic_DNA"/>
</dbReference>
<sequence>MEQKKKKRIVIISIILTLIVLLFFITKAIIKNKLEQYLSNLPEQIELKYEDLSIGLLSGDVVFDGFKVNLKGQTTGQSNGFVQSKKMSLKGFSYWDYMVNKTINVSSIIANQPEVTYYHNPLASTSKGSQAMFDDIKQKVTVDDFKIKNAKIEVFDLEKDSVLLKTKNLNFSLSDFIFNGKQTSNTKPPFQFKNVALKIIDLEYQVNNFETLSFNELIFDNNTTAISDLKLKTKLSKENLSNQLQTERDHFDLHIPKIKIENQDFDFKGAKLLAFSSKNMTISDLNLTIFRDKLVADDLTNKAMYSKMLRDLDIQLDLKAIQIINGSITYQEKVKKDTQAGTLDFKNFNAKLINVSNTYHDSQTTINIDCIFMENTPLQVNWSFNVNNLQDHFTFKADIGNLKAEALNQFMTPNLNLKLEGDLKQTLFTIDGNAVTSNVDLKTKYNQFDIIILKENGNEKNKLLSGIINLYVSKDSKGQSDNFRKSDTKQVTRDNTKSVFNFIWKNTQSGLISAMAGDGTKEN</sequence>